<evidence type="ECO:0000313" key="3">
    <source>
        <dbReference type="Proteomes" id="UP000010798"/>
    </source>
</evidence>
<dbReference type="HOGENOM" id="CLU_3173219_0_0_0"/>
<proteinExistence type="predicted"/>
<feature type="region of interest" description="Disordered" evidence="1">
    <location>
        <begin position="1"/>
        <end position="47"/>
    </location>
</feature>
<organism evidence="2 3">
    <name type="scientific">Singulisphaera acidiphila (strain ATCC BAA-1392 / DSM 18658 / VKM B-2454 / MOB10)</name>
    <dbReference type="NCBI Taxonomy" id="886293"/>
    <lineage>
        <taxon>Bacteria</taxon>
        <taxon>Pseudomonadati</taxon>
        <taxon>Planctomycetota</taxon>
        <taxon>Planctomycetia</taxon>
        <taxon>Isosphaerales</taxon>
        <taxon>Isosphaeraceae</taxon>
        <taxon>Singulisphaera</taxon>
    </lineage>
</organism>
<gene>
    <name evidence="2" type="ordered locus">Sinac_4342</name>
</gene>
<reference evidence="2 3" key="1">
    <citation type="submission" date="2012-02" db="EMBL/GenBank/DDBJ databases">
        <title>Complete sequence of chromosome of Singulisphaera acidiphila DSM 18658.</title>
        <authorList>
            <consortium name="US DOE Joint Genome Institute (JGI-PGF)"/>
            <person name="Lucas S."/>
            <person name="Copeland A."/>
            <person name="Lapidus A."/>
            <person name="Glavina del Rio T."/>
            <person name="Dalin E."/>
            <person name="Tice H."/>
            <person name="Bruce D."/>
            <person name="Goodwin L."/>
            <person name="Pitluck S."/>
            <person name="Peters L."/>
            <person name="Ovchinnikova G."/>
            <person name="Chertkov O."/>
            <person name="Kyrpides N."/>
            <person name="Mavromatis K."/>
            <person name="Ivanova N."/>
            <person name="Brettin T."/>
            <person name="Detter J.C."/>
            <person name="Han C."/>
            <person name="Larimer F."/>
            <person name="Land M."/>
            <person name="Hauser L."/>
            <person name="Markowitz V."/>
            <person name="Cheng J.-F."/>
            <person name="Hugenholtz P."/>
            <person name="Woyke T."/>
            <person name="Wu D."/>
            <person name="Tindall B."/>
            <person name="Pomrenke H."/>
            <person name="Brambilla E."/>
            <person name="Klenk H.-P."/>
            <person name="Eisen J.A."/>
        </authorList>
    </citation>
    <scope>NUCLEOTIDE SEQUENCE [LARGE SCALE GENOMIC DNA]</scope>
    <source>
        <strain evidence="3">ATCC BAA-1392 / DSM 18658 / VKM B-2454 / MOB10</strain>
    </source>
</reference>
<sequence>MITDAPEQTGLAIGDDLGNSQRQAGNQPQGPRGAGQAVSGLPLSLFA</sequence>
<dbReference type="KEGG" id="saci:Sinac_4342"/>
<dbReference type="AlphaFoldDB" id="L0DGN3"/>
<feature type="compositionally biased region" description="Polar residues" evidence="1">
    <location>
        <begin position="18"/>
        <end position="29"/>
    </location>
</feature>
<dbReference type="STRING" id="886293.Sinac_4342"/>
<dbReference type="Proteomes" id="UP000010798">
    <property type="component" value="Chromosome"/>
</dbReference>
<name>L0DGN3_SINAD</name>
<keyword evidence="3" id="KW-1185">Reference proteome</keyword>
<evidence type="ECO:0000256" key="1">
    <source>
        <dbReference type="SAM" id="MobiDB-lite"/>
    </source>
</evidence>
<evidence type="ECO:0000313" key="2">
    <source>
        <dbReference type="EMBL" id="AGA28539.1"/>
    </source>
</evidence>
<dbReference type="EMBL" id="CP003364">
    <property type="protein sequence ID" value="AGA28539.1"/>
    <property type="molecule type" value="Genomic_DNA"/>
</dbReference>
<protein>
    <submittedName>
        <fullName evidence="2">Uncharacterized protein</fullName>
    </submittedName>
</protein>
<accession>L0DGN3</accession>